<sequence>MRILSRVSLASLVGGNSGSRRPSYSGGNTLGFLAGTIWAVGSRSDPTATSSDGEDRVDDETAHQSFDLSELKNKSITPFGLPRIELNLPLFDRLSSTLVLANSIINLQDHPLCPV</sequence>
<reference evidence="2" key="1">
    <citation type="submission" date="2019-09" db="EMBL/GenBank/DDBJ databases">
        <title>Draft genome information of white flower Hibiscus syriacus.</title>
        <authorList>
            <person name="Kim Y.-M."/>
        </authorList>
    </citation>
    <scope>NUCLEOTIDE SEQUENCE [LARGE SCALE GENOMIC DNA]</scope>
    <source>
        <strain evidence="2">YM2019G1</strain>
    </source>
</reference>
<feature type="region of interest" description="Disordered" evidence="1">
    <location>
        <begin position="44"/>
        <end position="64"/>
    </location>
</feature>
<evidence type="ECO:0000256" key="1">
    <source>
        <dbReference type="SAM" id="MobiDB-lite"/>
    </source>
</evidence>
<dbReference type="EMBL" id="VEPZ02001542">
    <property type="protein sequence ID" value="KAE8668797.1"/>
    <property type="molecule type" value="Genomic_DNA"/>
</dbReference>
<accession>A0A6A2YA31</accession>
<organism evidence="2 3">
    <name type="scientific">Hibiscus syriacus</name>
    <name type="common">Rose of Sharon</name>
    <dbReference type="NCBI Taxonomy" id="106335"/>
    <lineage>
        <taxon>Eukaryota</taxon>
        <taxon>Viridiplantae</taxon>
        <taxon>Streptophyta</taxon>
        <taxon>Embryophyta</taxon>
        <taxon>Tracheophyta</taxon>
        <taxon>Spermatophyta</taxon>
        <taxon>Magnoliopsida</taxon>
        <taxon>eudicotyledons</taxon>
        <taxon>Gunneridae</taxon>
        <taxon>Pentapetalae</taxon>
        <taxon>rosids</taxon>
        <taxon>malvids</taxon>
        <taxon>Malvales</taxon>
        <taxon>Malvaceae</taxon>
        <taxon>Malvoideae</taxon>
        <taxon>Hibiscus</taxon>
    </lineage>
</organism>
<gene>
    <name evidence="2" type="ORF">F3Y22_tig00112285pilonHSYRG00338</name>
</gene>
<protein>
    <submittedName>
        <fullName evidence="2">Uncharacterized protein</fullName>
    </submittedName>
</protein>
<comment type="caution">
    <text evidence="2">The sequence shown here is derived from an EMBL/GenBank/DDBJ whole genome shotgun (WGS) entry which is preliminary data.</text>
</comment>
<name>A0A6A2YA31_HIBSY</name>
<dbReference type="Proteomes" id="UP000436088">
    <property type="component" value="Unassembled WGS sequence"/>
</dbReference>
<proteinExistence type="predicted"/>
<keyword evidence="3" id="KW-1185">Reference proteome</keyword>
<dbReference type="AlphaFoldDB" id="A0A6A2YA31"/>
<evidence type="ECO:0000313" key="3">
    <source>
        <dbReference type="Proteomes" id="UP000436088"/>
    </source>
</evidence>
<evidence type="ECO:0000313" key="2">
    <source>
        <dbReference type="EMBL" id="KAE8668797.1"/>
    </source>
</evidence>